<dbReference type="Gene3D" id="3.30.450.40">
    <property type="match status" value="2"/>
</dbReference>
<evidence type="ECO:0000259" key="1">
    <source>
        <dbReference type="PROSITE" id="PS50887"/>
    </source>
</evidence>
<gene>
    <name evidence="4" type="ORF">UFOPK3564_01600</name>
</gene>
<dbReference type="Pfam" id="PF01590">
    <property type="entry name" value="GAF"/>
    <property type="match status" value="2"/>
</dbReference>
<dbReference type="PROSITE" id="PS51832">
    <property type="entry name" value="HD_GYP"/>
    <property type="match status" value="1"/>
</dbReference>
<sequence length="718" mass="77312">MTPLEPAPADGREVDDAVHSASRLGVVRRLGLLDAAPEESFDRLTRMATRLTGAPVSLAVLVDDDRQFFVSQVGLPESAALARETPLSHSFCRHVVARSSPMLVPDAREDPRVRDNLAIRDLDVIAYAGVPLVCDGETVGSFCLIDNAAHEWTPDEIEVLHDLAGMAMTEMSLRLAVAEERLHTREQEALRAVATLVAGEAPPGAVFSAAAEHVANVFSAVVSRVVRLEPDEETRLVGAWTRDTVMVEGVGDLVELDERSAVGGVLRGRRAVGMRRPEPEGPEGEPGALRSGMAAPITVDGRFWGAISVGWDTDVPVDDRELDRLARFADLVSLAVTGAQAREQLAQLAFTDHLTGLYNQRAFSDRLEEEVRRCRRYGRPLSLVVFDLDHFKLVNDTHGHEAGNRVLAEFASRLVAMRRGSDVVARVGGEEFAWMLPETSGKSSLIAAERARALIADTPFLGIGRLTTSIGICSLEDASDAQELYRHADLALYWAKAAGRNTVVRYSPELIALQPGRDSADRLESAKTLAAIRALAGAVDAKDPSTQRHSERVAQLAGELAGVAGWDPSRIVLLHSAALVHDVGKIGVPDTILLKPGKLTDAEYEMVKSHAALGAEIVADLLSREQVQWIRHHHERHDGRGYPDGVSGADFSEGARLLAVADAWDAMTVARPYGSPRPIAEAVEEMKRGTGGQFAPDAVAALLVLVERGALGRGSGGD</sequence>
<dbReference type="InterPro" id="IPR003018">
    <property type="entry name" value="GAF"/>
</dbReference>
<name>A0A6J7HJH6_9ZZZZ</name>
<dbReference type="InterPro" id="IPR006674">
    <property type="entry name" value="HD_domain"/>
</dbReference>
<evidence type="ECO:0000259" key="2">
    <source>
        <dbReference type="PROSITE" id="PS51831"/>
    </source>
</evidence>
<dbReference type="InterPro" id="IPR003607">
    <property type="entry name" value="HD/PDEase_dom"/>
</dbReference>
<dbReference type="CDD" id="cd01949">
    <property type="entry name" value="GGDEF"/>
    <property type="match status" value="1"/>
</dbReference>
<dbReference type="AlphaFoldDB" id="A0A6J7HJH6"/>
<dbReference type="PROSITE" id="PS50887">
    <property type="entry name" value="GGDEF"/>
    <property type="match status" value="1"/>
</dbReference>
<dbReference type="EMBL" id="CAFBMK010000084">
    <property type="protein sequence ID" value="CAB4916595.1"/>
    <property type="molecule type" value="Genomic_DNA"/>
</dbReference>
<dbReference type="SMART" id="SM00471">
    <property type="entry name" value="HDc"/>
    <property type="match status" value="1"/>
</dbReference>
<dbReference type="InterPro" id="IPR037522">
    <property type="entry name" value="HD_GYP_dom"/>
</dbReference>
<dbReference type="PANTHER" id="PTHR45138:SF9">
    <property type="entry name" value="DIGUANYLATE CYCLASE DGCM-RELATED"/>
    <property type="match status" value="1"/>
</dbReference>
<dbReference type="InterPro" id="IPR000160">
    <property type="entry name" value="GGDEF_dom"/>
</dbReference>
<dbReference type="SUPFAM" id="SSF55073">
    <property type="entry name" value="Nucleotide cyclase"/>
    <property type="match status" value="1"/>
</dbReference>
<dbReference type="SMART" id="SM00267">
    <property type="entry name" value="GGDEF"/>
    <property type="match status" value="1"/>
</dbReference>
<dbReference type="InterPro" id="IPR050469">
    <property type="entry name" value="Diguanylate_Cyclase"/>
</dbReference>
<dbReference type="SUPFAM" id="SSF55781">
    <property type="entry name" value="GAF domain-like"/>
    <property type="match status" value="2"/>
</dbReference>
<dbReference type="NCBIfam" id="TIGR00254">
    <property type="entry name" value="GGDEF"/>
    <property type="match status" value="1"/>
</dbReference>
<dbReference type="Gene3D" id="3.30.70.270">
    <property type="match status" value="1"/>
</dbReference>
<evidence type="ECO:0000313" key="4">
    <source>
        <dbReference type="EMBL" id="CAB4916595.1"/>
    </source>
</evidence>
<dbReference type="Pfam" id="PF13487">
    <property type="entry name" value="HD_5"/>
    <property type="match status" value="1"/>
</dbReference>
<proteinExistence type="predicted"/>
<dbReference type="SUPFAM" id="SSF109604">
    <property type="entry name" value="HD-domain/PDEase-like"/>
    <property type="match status" value="1"/>
</dbReference>
<dbReference type="PANTHER" id="PTHR45138">
    <property type="entry name" value="REGULATORY COMPONENTS OF SENSORY TRANSDUCTION SYSTEM"/>
    <property type="match status" value="1"/>
</dbReference>
<feature type="domain" description="HD-GYP" evidence="3">
    <location>
        <begin position="524"/>
        <end position="718"/>
    </location>
</feature>
<dbReference type="Pfam" id="PF00990">
    <property type="entry name" value="GGDEF"/>
    <property type="match status" value="1"/>
</dbReference>
<dbReference type="CDD" id="cd00077">
    <property type="entry name" value="HDc"/>
    <property type="match status" value="1"/>
</dbReference>
<reference evidence="4" key="1">
    <citation type="submission" date="2020-05" db="EMBL/GenBank/DDBJ databases">
        <authorList>
            <person name="Chiriac C."/>
            <person name="Salcher M."/>
            <person name="Ghai R."/>
            <person name="Kavagutti S V."/>
        </authorList>
    </citation>
    <scope>NUCLEOTIDE SEQUENCE</scope>
</reference>
<dbReference type="SMART" id="SM00065">
    <property type="entry name" value="GAF"/>
    <property type="match status" value="2"/>
</dbReference>
<dbReference type="Gene3D" id="1.10.3210.10">
    <property type="entry name" value="Hypothetical protein af1432"/>
    <property type="match status" value="1"/>
</dbReference>
<dbReference type="PROSITE" id="PS51831">
    <property type="entry name" value="HD"/>
    <property type="match status" value="1"/>
</dbReference>
<organism evidence="4">
    <name type="scientific">freshwater metagenome</name>
    <dbReference type="NCBI Taxonomy" id="449393"/>
    <lineage>
        <taxon>unclassified sequences</taxon>
        <taxon>metagenomes</taxon>
        <taxon>ecological metagenomes</taxon>
    </lineage>
</organism>
<dbReference type="FunFam" id="3.30.70.270:FF:000001">
    <property type="entry name" value="Diguanylate cyclase domain protein"/>
    <property type="match status" value="1"/>
</dbReference>
<feature type="domain" description="GGDEF" evidence="1">
    <location>
        <begin position="379"/>
        <end position="508"/>
    </location>
</feature>
<dbReference type="InterPro" id="IPR043128">
    <property type="entry name" value="Rev_trsase/Diguanyl_cyclase"/>
</dbReference>
<protein>
    <submittedName>
        <fullName evidence="4">Unannotated protein</fullName>
    </submittedName>
</protein>
<evidence type="ECO:0000259" key="3">
    <source>
        <dbReference type="PROSITE" id="PS51832"/>
    </source>
</evidence>
<feature type="domain" description="HD" evidence="2">
    <location>
        <begin position="546"/>
        <end position="667"/>
    </location>
</feature>
<dbReference type="InterPro" id="IPR029016">
    <property type="entry name" value="GAF-like_dom_sf"/>
</dbReference>
<dbReference type="InterPro" id="IPR029787">
    <property type="entry name" value="Nucleotide_cyclase"/>
</dbReference>
<dbReference type="GO" id="GO:0052621">
    <property type="term" value="F:diguanylate cyclase activity"/>
    <property type="evidence" value="ECO:0007669"/>
    <property type="project" value="TreeGrafter"/>
</dbReference>
<accession>A0A6J7HJH6</accession>